<keyword evidence="1 2" id="KW-0238">DNA-binding</keyword>
<dbReference type="InterPro" id="IPR000424">
    <property type="entry name" value="Primosome_PriB/ssb"/>
</dbReference>
<proteinExistence type="predicted"/>
<dbReference type="Proteomes" id="UP000637578">
    <property type="component" value="Unassembled WGS sequence"/>
</dbReference>
<dbReference type="SUPFAM" id="SSF50249">
    <property type="entry name" value="Nucleic acid-binding proteins"/>
    <property type="match status" value="1"/>
</dbReference>
<dbReference type="EMBL" id="BMMK01000018">
    <property type="protein sequence ID" value="GGM63645.1"/>
    <property type="molecule type" value="Genomic_DNA"/>
</dbReference>
<evidence type="ECO:0000256" key="2">
    <source>
        <dbReference type="PIRNR" id="PIRNR002070"/>
    </source>
</evidence>
<evidence type="ECO:0000313" key="4">
    <source>
        <dbReference type="EMBL" id="GGM63645.1"/>
    </source>
</evidence>
<dbReference type="GO" id="GO:0009295">
    <property type="term" value="C:nucleoid"/>
    <property type="evidence" value="ECO:0007669"/>
    <property type="project" value="TreeGrafter"/>
</dbReference>
<evidence type="ECO:0000256" key="1">
    <source>
        <dbReference type="ARBA" id="ARBA00023125"/>
    </source>
</evidence>
<dbReference type="GO" id="GO:0006260">
    <property type="term" value="P:DNA replication"/>
    <property type="evidence" value="ECO:0007669"/>
    <property type="project" value="InterPro"/>
</dbReference>
<dbReference type="Pfam" id="PF00436">
    <property type="entry name" value="SSB"/>
    <property type="match status" value="1"/>
</dbReference>
<dbReference type="PROSITE" id="PS50935">
    <property type="entry name" value="SSB"/>
    <property type="match status" value="1"/>
</dbReference>
<accession>A0A8J3FXL0</accession>
<gene>
    <name evidence="4" type="ORF">GCM10012275_37780</name>
</gene>
<dbReference type="PANTHER" id="PTHR10302">
    <property type="entry name" value="SINGLE-STRANDED DNA-BINDING PROTEIN"/>
    <property type="match status" value="1"/>
</dbReference>
<organism evidence="4 5">
    <name type="scientific">Longimycelium tulufanense</name>
    <dbReference type="NCBI Taxonomy" id="907463"/>
    <lineage>
        <taxon>Bacteria</taxon>
        <taxon>Bacillati</taxon>
        <taxon>Actinomycetota</taxon>
        <taxon>Actinomycetes</taxon>
        <taxon>Pseudonocardiales</taxon>
        <taxon>Pseudonocardiaceae</taxon>
        <taxon>Longimycelium</taxon>
    </lineage>
</organism>
<dbReference type="InterPro" id="IPR011344">
    <property type="entry name" value="ssDNA-bd"/>
</dbReference>
<reference evidence="4" key="1">
    <citation type="journal article" date="2014" name="Int. J. Syst. Evol. Microbiol.">
        <title>Complete genome sequence of Corynebacterium casei LMG S-19264T (=DSM 44701T), isolated from a smear-ripened cheese.</title>
        <authorList>
            <consortium name="US DOE Joint Genome Institute (JGI-PGF)"/>
            <person name="Walter F."/>
            <person name="Albersmeier A."/>
            <person name="Kalinowski J."/>
            <person name="Ruckert C."/>
        </authorList>
    </citation>
    <scope>NUCLEOTIDE SEQUENCE</scope>
    <source>
        <strain evidence="4">CGMCC 4.5737</strain>
    </source>
</reference>
<comment type="caution">
    <text evidence="4">The sequence shown here is derived from an EMBL/GenBank/DDBJ whole genome shotgun (WGS) entry which is preliminary data.</text>
</comment>
<evidence type="ECO:0000256" key="3">
    <source>
        <dbReference type="SAM" id="MobiDB-lite"/>
    </source>
</evidence>
<sequence>MNEVTVTVMGYVNSTPTERRTSEGKKVVSFWLGNTERRFDRNSGKWENGDRLSVRVSCWRRLADGVATSLAKGDPVLVTGRLYSRNYQVEGQWRSATELDAHAVGLDLGRYDALPKGGPPAARHEDPPGSADPTTTPEEADPAKEVGTQRKLALVAT</sequence>
<name>A0A8J3FXL0_9PSEU</name>
<dbReference type="AlphaFoldDB" id="A0A8J3FXL0"/>
<reference evidence="4" key="2">
    <citation type="submission" date="2020-09" db="EMBL/GenBank/DDBJ databases">
        <authorList>
            <person name="Sun Q."/>
            <person name="Zhou Y."/>
        </authorList>
    </citation>
    <scope>NUCLEOTIDE SEQUENCE</scope>
    <source>
        <strain evidence="4">CGMCC 4.5737</strain>
    </source>
</reference>
<dbReference type="Gene3D" id="2.40.50.140">
    <property type="entry name" value="Nucleic acid-binding proteins"/>
    <property type="match status" value="1"/>
</dbReference>
<feature type="region of interest" description="Disordered" evidence="3">
    <location>
        <begin position="111"/>
        <end position="157"/>
    </location>
</feature>
<dbReference type="InterPro" id="IPR012340">
    <property type="entry name" value="NA-bd_OB-fold"/>
</dbReference>
<protein>
    <recommendedName>
        <fullName evidence="2">Single-stranded DNA-binding protein</fullName>
    </recommendedName>
</protein>
<dbReference type="GO" id="GO:0003697">
    <property type="term" value="F:single-stranded DNA binding"/>
    <property type="evidence" value="ECO:0007669"/>
    <property type="project" value="InterPro"/>
</dbReference>
<keyword evidence="5" id="KW-1185">Reference proteome</keyword>
<dbReference type="PIRSF" id="PIRSF002070">
    <property type="entry name" value="SSB"/>
    <property type="match status" value="1"/>
</dbReference>
<dbReference type="CDD" id="cd04496">
    <property type="entry name" value="SSB_OBF"/>
    <property type="match status" value="1"/>
</dbReference>
<dbReference type="RefSeq" id="WP_189059490.1">
    <property type="nucleotide sequence ID" value="NZ_BMMK01000018.1"/>
</dbReference>
<evidence type="ECO:0000313" key="5">
    <source>
        <dbReference type="Proteomes" id="UP000637578"/>
    </source>
</evidence>
<dbReference type="PANTHER" id="PTHR10302:SF27">
    <property type="entry name" value="SINGLE-STRANDED DNA-BINDING PROTEIN"/>
    <property type="match status" value="1"/>
</dbReference>